<keyword evidence="3" id="KW-1185">Reference proteome</keyword>
<dbReference type="InterPro" id="IPR009079">
    <property type="entry name" value="4_helix_cytokine-like_core"/>
</dbReference>
<evidence type="ECO:0000313" key="2">
    <source>
        <dbReference type="EMBL" id="EPS72503.1"/>
    </source>
</evidence>
<comment type="similarity">
    <text evidence="1">Belongs to the PPP4R2 family.</text>
</comment>
<dbReference type="InterPro" id="IPR015267">
    <property type="entry name" value="PPP4R2"/>
</dbReference>
<reference evidence="2 3" key="1">
    <citation type="journal article" date="2013" name="BMC Genomics">
        <title>The miniature genome of a carnivorous plant Genlisea aurea contains a low number of genes and short non-coding sequences.</title>
        <authorList>
            <person name="Leushkin E.V."/>
            <person name="Sutormin R.A."/>
            <person name="Nabieva E.R."/>
            <person name="Penin A.A."/>
            <person name="Kondrashov A.S."/>
            <person name="Logacheva M.D."/>
        </authorList>
    </citation>
    <scope>NUCLEOTIDE SEQUENCE [LARGE SCALE GENOMIC DNA]</scope>
</reference>
<accession>S8E9G4</accession>
<dbReference type="GO" id="GO:0030289">
    <property type="term" value="C:protein phosphatase 4 complex"/>
    <property type="evidence" value="ECO:0007669"/>
    <property type="project" value="InterPro"/>
</dbReference>
<proteinExistence type="inferred from homology"/>
<feature type="non-terminal residue" evidence="2">
    <location>
        <position position="1"/>
    </location>
</feature>
<feature type="non-terminal residue" evidence="2">
    <location>
        <position position="126"/>
    </location>
</feature>
<comment type="caution">
    <text evidence="2">The sequence shown here is derived from an EMBL/GenBank/DDBJ whole genome shotgun (WGS) entry which is preliminary data.</text>
</comment>
<organism evidence="2 3">
    <name type="scientific">Genlisea aurea</name>
    <dbReference type="NCBI Taxonomy" id="192259"/>
    <lineage>
        <taxon>Eukaryota</taxon>
        <taxon>Viridiplantae</taxon>
        <taxon>Streptophyta</taxon>
        <taxon>Embryophyta</taxon>
        <taxon>Tracheophyta</taxon>
        <taxon>Spermatophyta</taxon>
        <taxon>Magnoliopsida</taxon>
        <taxon>eudicotyledons</taxon>
        <taxon>Gunneridae</taxon>
        <taxon>Pentapetalae</taxon>
        <taxon>asterids</taxon>
        <taxon>lamiids</taxon>
        <taxon>Lamiales</taxon>
        <taxon>Lentibulariaceae</taxon>
        <taxon>Genlisea</taxon>
    </lineage>
</organism>
<evidence type="ECO:0008006" key="4">
    <source>
        <dbReference type="Google" id="ProtNLM"/>
    </source>
</evidence>
<dbReference type="Proteomes" id="UP000015453">
    <property type="component" value="Unassembled WGS sequence"/>
</dbReference>
<protein>
    <recommendedName>
        <fullName evidence="4">Serine/threonine-protein phosphatase 4 regulatory subunit 2</fullName>
    </recommendedName>
</protein>
<dbReference type="EMBL" id="AUSU01000813">
    <property type="protein sequence ID" value="EPS72503.1"/>
    <property type="molecule type" value="Genomic_DNA"/>
</dbReference>
<dbReference type="Pfam" id="PF09184">
    <property type="entry name" value="PPP4R2"/>
    <property type="match status" value="1"/>
</dbReference>
<sequence>LESQPLFSDKEVKDALEASASTGEFWEDWEKLKSILSYYLKQVFSQYPEAKMTTEQQISSLGEAFPDLLTRLDDALYGFDEGPPFTLQRLCEILLSATSIYPHLSKLAFALEKNLLVTSTLSVPTR</sequence>
<evidence type="ECO:0000313" key="3">
    <source>
        <dbReference type="Proteomes" id="UP000015453"/>
    </source>
</evidence>
<dbReference type="PANTHER" id="PTHR16487:SF0">
    <property type="entry name" value="PROTEIN PHOSPHATASE 4 REGULATORY SUBUNIT 2-RELATED"/>
    <property type="match status" value="1"/>
</dbReference>
<dbReference type="OrthoDB" id="341898at2759"/>
<dbReference type="SUPFAM" id="SSF47266">
    <property type="entry name" value="4-helical cytokines"/>
    <property type="match status" value="1"/>
</dbReference>
<evidence type="ECO:0000256" key="1">
    <source>
        <dbReference type="ARBA" id="ARBA00009207"/>
    </source>
</evidence>
<gene>
    <name evidence="2" type="ORF">M569_02254</name>
</gene>
<dbReference type="PANTHER" id="PTHR16487">
    <property type="entry name" value="PPP4R2-RELATED PROTEIN"/>
    <property type="match status" value="1"/>
</dbReference>
<dbReference type="AlphaFoldDB" id="S8E9G4"/>
<dbReference type="GO" id="GO:0019888">
    <property type="term" value="F:protein phosphatase regulator activity"/>
    <property type="evidence" value="ECO:0007669"/>
    <property type="project" value="InterPro"/>
</dbReference>
<dbReference type="GO" id="GO:0005737">
    <property type="term" value="C:cytoplasm"/>
    <property type="evidence" value="ECO:0007669"/>
    <property type="project" value="TreeGrafter"/>
</dbReference>
<name>S8E9G4_9LAMI</name>
<dbReference type="GO" id="GO:0005634">
    <property type="term" value="C:nucleus"/>
    <property type="evidence" value="ECO:0007669"/>
    <property type="project" value="TreeGrafter"/>
</dbReference>